<dbReference type="InterPro" id="IPR018391">
    <property type="entry name" value="PQQ_b-propeller_rpt"/>
</dbReference>
<keyword evidence="2" id="KW-1185">Reference proteome</keyword>
<sequence length="545" mass="59867">MPSRRTVTRWIAQGGLLGSMGAAMGQRASELRQQAEAAPLIPGQPAAWADRLRMADRLAQEQLAAAQDPRAEVELLIPSFLGNQARRFYGRGIPQGLGVRRKFFLGSGATRIGRRLEVWSGAGWTGQCTLVRDRGRDYLLIGAFDHHLRKIDLQNWQEVWRYRFDDVLKGTATIYIDRTAPPLNQVIVLQGSRQGVNVPFTARVVPSLRAISFRTGQELWRWNVRQTASYSRDNDSSPLDLRNGLLFNVGENGIGSFLGAALNTVTQRDGITQPAIAGELLFYTPSDAVRHGGNLVAESSPSRLGDRLFVAAGSGHIYGVDLNSRKIDWDFFTGTDIDGTAVVSRDGKLFCAIERQYASGPGGLFKLNPARPPAEAVEWFLPTGSLRYQDWQGGIIGSAALNDDYRDRGQPPLFATGAIDGILYIGSQLRTTGLAHWGPQRDGPHNSPYVAFQTRIGPTISTPIFTEGDRLVAASYDGVRLFQLRFLPTQSQDPAALPNGRGQWFRLEVTLLAHFAPGSSFEATPIVWDGTVYLSGRDGWLYALG</sequence>
<proteinExistence type="predicted"/>
<gene>
    <name evidence="1" type="ORF">VPK24_03560</name>
</gene>
<evidence type="ECO:0000313" key="1">
    <source>
        <dbReference type="EMBL" id="MFG3816702.1"/>
    </source>
</evidence>
<protein>
    <submittedName>
        <fullName evidence="1">PQQ-binding-like beta-propeller repeat protein</fullName>
    </submittedName>
</protein>
<dbReference type="InterPro" id="IPR011047">
    <property type="entry name" value="Quinoprotein_ADH-like_sf"/>
</dbReference>
<dbReference type="EMBL" id="JAZAQF010000021">
    <property type="protein sequence ID" value="MFG3816702.1"/>
    <property type="molecule type" value="Genomic_DNA"/>
</dbReference>
<reference evidence="2" key="1">
    <citation type="journal article" date="2024" name="Algal Res.">
        <title>Biochemical, toxicological and genomic investigation of a high-biomass producing Limnothrix strain isolated from Italian shallow drinking water reservoir.</title>
        <authorList>
            <person name="Simonazzi M."/>
            <person name="Shishido T.K."/>
            <person name="Delbaje E."/>
            <person name="Wahlsten M."/>
            <person name="Fewer D.P."/>
            <person name="Sivonen K."/>
            <person name="Pezzolesi L."/>
            <person name="Pistocchi R."/>
        </authorList>
    </citation>
    <scope>NUCLEOTIDE SEQUENCE [LARGE SCALE GENOMIC DNA]</scope>
    <source>
        <strain evidence="2">LRLZ20PSL1</strain>
    </source>
</reference>
<comment type="caution">
    <text evidence="1">The sequence shown here is derived from an EMBL/GenBank/DDBJ whole genome shotgun (WGS) entry which is preliminary data.</text>
</comment>
<dbReference type="SUPFAM" id="SSF50998">
    <property type="entry name" value="Quinoprotein alcohol dehydrogenase-like"/>
    <property type="match status" value="1"/>
</dbReference>
<organism evidence="1 2">
    <name type="scientific">Limnothrix redekei LRLZ20PSL1</name>
    <dbReference type="NCBI Taxonomy" id="3112953"/>
    <lineage>
        <taxon>Bacteria</taxon>
        <taxon>Bacillati</taxon>
        <taxon>Cyanobacteriota</taxon>
        <taxon>Cyanophyceae</taxon>
        <taxon>Pseudanabaenales</taxon>
        <taxon>Pseudanabaenaceae</taxon>
        <taxon>Limnothrix</taxon>
    </lineage>
</organism>
<dbReference type="SMART" id="SM00564">
    <property type="entry name" value="PQQ"/>
    <property type="match status" value="3"/>
</dbReference>
<name>A0ABW7C676_9CYAN</name>
<dbReference type="Gene3D" id="2.40.10.480">
    <property type="match status" value="1"/>
</dbReference>
<dbReference type="Gene3D" id="2.130.10.10">
    <property type="entry name" value="YVTN repeat-like/Quinoprotein amine dehydrogenase"/>
    <property type="match status" value="1"/>
</dbReference>
<evidence type="ECO:0000313" key="2">
    <source>
        <dbReference type="Proteomes" id="UP001604335"/>
    </source>
</evidence>
<accession>A0ABW7C676</accession>
<dbReference type="RefSeq" id="WP_393010784.1">
    <property type="nucleotide sequence ID" value="NZ_JAZAQF010000021.1"/>
</dbReference>
<dbReference type="InterPro" id="IPR015943">
    <property type="entry name" value="WD40/YVTN_repeat-like_dom_sf"/>
</dbReference>
<dbReference type="Proteomes" id="UP001604335">
    <property type="component" value="Unassembled WGS sequence"/>
</dbReference>